<dbReference type="EMBL" id="BAABHY010000001">
    <property type="protein sequence ID" value="GAA5109883.1"/>
    <property type="molecule type" value="Genomic_DNA"/>
</dbReference>
<accession>A0ABP9N522</accession>
<reference evidence="3" key="1">
    <citation type="journal article" date="2019" name="Int. J. Syst. Evol. Microbiol.">
        <title>The Global Catalogue of Microorganisms (GCM) 10K type strain sequencing project: providing services to taxonomists for standard genome sequencing and annotation.</title>
        <authorList>
            <consortium name="The Broad Institute Genomics Platform"/>
            <consortium name="The Broad Institute Genome Sequencing Center for Infectious Disease"/>
            <person name="Wu L."/>
            <person name="Ma J."/>
        </authorList>
    </citation>
    <scope>NUCLEOTIDE SEQUENCE [LARGE SCALE GENOMIC DNA]</scope>
    <source>
        <strain evidence="3">JCM 18050</strain>
    </source>
</reference>
<dbReference type="NCBIfam" id="NF007918">
    <property type="entry name" value="PRK10633.1"/>
    <property type="match status" value="1"/>
</dbReference>
<protein>
    <submittedName>
        <fullName evidence="2">DUF997 family protein</fullName>
    </submittedName>
</protein>
<proteinExistence type="predicted"/>
<dbReference type="PANTHER" id="PTHR39174">
    <property type="entry name" value="INNER MEMBRANE PROTEIN-RELATED"/>
    <property type="match status" value="1"/>
</dbReference>
<dbReference type="Proteomes" id="UP001500171">
    <property type="component" value="Unassembled WGS sequence"/>
</dbReference>
<sequence length="84" mass="9796">MDKRYRQANKEARLSLYLTLLYLIFWIAFAYLLGDQAGLLGFPAWFELSCLFAPIGFIIACYFIVKYQFKDIPLESPQSIPPHE</sequence>
<keyword evidence="3" id="KW-1185">Reference proteome</keyword>
<dbReference type="Pfam" id="PF06196">
    <property type="entry name" value="DUF997"/>
    <property type="match status" value="1"/>
</dbReference>
<organism evidence="2 3">
    <name type="scientific">Orbus sasakiae</name>
    <dbReference type="NCBI Taxonomy" id="1078475"/>
    <lineage>
        <taxon>Bacteria</taxon>
        <taxon>Pseudomonadati</taxon>
        <taxon>Pseudomonadota</taxon>
        <taxon>Gammaproteobacteria</taxon>
        <taxon>Orbales</taxon>
        <taxon>Orbaceae</taxon>
        <taxon>Orbus</taxon>
    </lineage>
</organism>
<name>A0ABP9N522_9GAMM</name>
<keyword evidence="1" id="KW-0472">Membrane</keyword>
<evidence type="ECO:0000256" key="1">
    <source>
        <dbReference type="SAM" id="Phobius"/>
    </source>
</evidence>
<keyword evidence="1" id="KW-1133">Transmembrane helix</keyword>
<comment type="caution">
    <text evidence="2">The sequence shown here is derived from an EMBL/GenBank/DDBJ whole genome shotgun (WGS) entry which is preliminary data.</text>
</comment>
<dbReference type="InterPro" id="IPR010398">
    <property type="entry name" value="DUF997"/>
</dbReference>
<gene>
    <name evidence="2" type="ORF">GCM10023211_13680</name>
</gene>
<keyword evidence="1" id="KW-0812">Transmembrane</keyword>
<feature type="transmembrane region" description="Helical" evidence="1">
    <location>
        <begin position="12"/>
        <end position="33"/>
    </location>
</feature>
<evidence type="ECO:0000313" key="3">
    <source>
        <dbReference type="Proteomes" id="UP001500171"/>
    </source>
</evidence>
<evidence type="ECO:0000313" key="2">
    <source>
        <dbReference type="EMBL" id="GAA5109883.1"/>
    </source>
</evidence>
<dbReference type="PANTHER" id="PTHR39174:SF1">
    <property type="entry name" value="INNER MEMBRANE PROTEIN"/>
    <property type="match status" value="1"/>
</dbReference>
<feature type="transmembrane region" description="Helical" evidence="1">
    <location>
        <begin position="45"/>
        <end position="65"/>
    </location>
</feature>